<dbReference type="EMBL" id="BTGU01000104">
    <property type="protein sequence ID" value="GMN60983.1"/>
    <property type="molecule type" value="Genomic_DNA"/>
</dbReference>
<gene>
    <name evidence="1" type="ORF">TIFTF001_030074</name>
</gene>
<proteinExistence type="predicted"/>
<evidence type="ECO:0000313" key="2">
    <source>
        <dbReference type="Proteomes" id="UP001187192"/>
    </source>
</evidence>
<reference evidence="1" key="1">
    <citation type="submission" date="2023-07" db="EMBL/GenBank/DDBJ databases">
        <title>draft genome sequence of fig (Ficus carica).</title>
        <authorList>
            <person name="Takahashi T."/>
            <person name="Nishimura K."/>
        </authorList>
    </citation>
    <scope>NUCLEOTIDE SEQUENCE</scope>
</reference>
<organism evidence="1 2">
    <name type="scientific">Ficus carica</name>
    <name type="common">Common fig</name>
    <dbReference type="NCBI Taxonomy" id="3494"/>
    <lineage>
        <taxon>Eukaryota</taxon>
        <taxon>Viridiplantae</taxon>
        <taxon>Streptophyta</taxon>
        <taxon>Embryophyta</taxon>
        <taxon>Tracheophyta</taxon>
        <taxon>Spermatophyta</taxon>
        <taxon>Magnoliopsida</taxon>
        <taxon>eudicotyledons</taxon>
        <taxon>Gunneridae</taxon>
        <taxon>Pentapetalae</taxon>
        <taxon>rosids</taxon>
        <taxon>fabids</taxon>
        <taxon>Rosales</taxon>
        <taxon>Moraceae</taxon>
        <taxon>Ficeae</taxon>
        <taxon>Ficus</taxon>
    </lineage>
</organism>
<name>A0AA88DT52_FICCA</name>
<sequence>MVARRSTLVSFKLQYVAAGFRSLNGDQGGNLVSTIQISLRSRTAARRSCDRRNE</sequence>
<protein>
    <submittedName>
        <fullName evidence="1">Uncharacterized protein</fullName>
    </submittedName>
</protein>
<dbReference type="Proteomes" id="UP001187192">
    <property type="component" value="Unassembled WGS sequence"/>
</dbReference>
<accession>A0AA88DT52</accession>
<keyword evidence="2" id="KW-1185">Reference proteome</keyword>
<evidence type="ECO:0000313" key="1">
    <source>
        <dbReference type="EMBL" id="GMN60983.1"/>
    </source>
</evidence>
<comment type="caution">
    <text evidence="1">The sequence shown here is derived from an EMBL/GenBank/DDBJ whole genome shotgun (WGS) entry which is preliminary data.</text>
</comment>
<dbReference type="AlphaFoldDB" id="A0AA88DT52"/>